<dbReference type="GO" id="GO:0005737">
    <property type="term" value="C:cytoplasm"/>
    <property type="evidence" value="ECO:0007669"/>
    <property type="project" value="UniProtKB-SubCell"/>
</dbReference>
<dbReference type="AlphaFoldDB" id="A0A5C5FP97"/>
<dbReference type="InterPro" id="IPR002893">
    <property type="entry name" value="Znf_MYND"/>
</dbReference>
<keyword evidence="4" id="KW-0479">Metal-binding</keyword>
<feature type="compositionally biased region" description="Acidic residues" evidence="8">
    <location>
        <begin position="785"/>
        <end position="801"/>
    </location>
</feature>
<dbReference type="GO" id="GO:0008270">
    <property type="term" value="F:zinc ion binding"/>
    <property type="evidence" value="ECO:0007669"/>
    <property type="project" value="UniProtKB-KW"/>
</dbReference>
<feature type="region of interest" description="Disordered" evidence="8">
    <location>
        <begin position="396"/>
        <end position="485"/>
    </location>
</feature>
<protein>
    <recommendedName>
        <fullName evidence="9">MYND-type domain-containing protein</fullName>
    </recommendedName>
</protein>
<accession>A0A5C5FP97</accession>
<organism evidence="10 11">
    <name type="scientific">Rhodotorula diobovata</name>
    <dbReference type="NCBI Taxonomy" id="5288"/>
    <lineage>
        <taxon>Eukaryota</taxon>
        <taxon>Fungi</taxon>
        <taxon>Dikarya</taxon>
        <taxon>Basidiomycota</taxon>
        <taxon>Pucciniomycotina</taxon>
        <taxon>Microbotryomycetes</taxon>
        <taxon>Sporidiobolales</taxon>
        <taxon>Sporidiobolaceae</taxon>
        <taxon>Rhodotorula</taxon>
    </lineage>
</organism>
<keyword evidence="11" id="KW-1185">Reference proteome</keyword>
<keyword evidence="6" id="KW-0862">Zinc</keyword>
<feature type="region of interest" description="Disordered" evidence="8">
    <location>
        <begin position="326"/>
        <end position="383"/>
    </location>
</feature>
<sequence length="910" mass="94664">MRESNFNFPVLGRACICVSSGVYDRRALDAPPGSLPLINSLTHLTYLTATSPRVRDIISHDGGLERLVRVLQHCARGGLAGAVPASLAELKGKGKGKARARPRVPRKSPFKAFAEYDLLPSPQELFELEEADVDGALLAKSAEGRSPGSAGYTYSIPSSLLLPASSTAKHLLYTYSLAFQCIVNIGVRGSEAIRTRVVEAGALDVVVFVLERYLEDVQRKRLQNQADWLRGGGGADRGRDVQMADEEMERRAAQAVAAPAPHSAQTERRLGRIVTASNGSSPASTAPVSPVPPASPSASSLPHIAVPPSAISRPLLTRLNVVAASSAAASTPAGVLRPPTRVRTPDTEASSLTGDENGSTSGREQEQDGDEVMVASSSSSSTAAATVPLAEVVKAVNASPAPPPRQDAEGDVVMDDGSSTPEQPELRPRQQRSRPPMPRAHTMPQPLPRAAAAPNAPGDAAASSPAPISAAPTSASPSAPAASEDDGALHFRDEDILLSLQLLAYLSKYPHVRSLFHTPSAALVASASTRTPAAAPSACPSSSSSSSASRRPPLPPTNIFSLVESFTYRPPADDPFTPRHPTEVQYWAGVIMRNACRKDEAQGGIRQCANMRCGKWEVYAREFAKCRRCRRAKYCSKTCQSEAWNQGHRYWCHKVASRRSGGGGAGEAGGAASAHSHAHGHGHGHSHAHDRTAALAGGDSGASGSSAPASPTAGGVATPTGPVHVPHVAGAPGAAAGVAGGPAELFGLVPPVPTPGAAARRRPSHHALGHPRRQQQQHRRRGAGDNDDDDDDELLDDEEDPLGPGARTTPRAAQGGQPLHPHPHARHHGHHGHGHGHGAQTPPAAAGEAQRGAPAPFGALDGMGMFDLAGFVGVGGVDAEQGVVAIDEDQVARDMLALGADDDGAVRVQA</sequence>
<dbReference type="OrthoDB" id="5594178at2759"/>
<evidence type="ECO:0000256" key="6">
    <source>
        <dbReference type="ARBA" id="ARBA00022833"/>
    </source>
</evidence>
<comment type="caution">
    <text evidence="10">The sequence shown here is derived from an EMBL/GenBank/DDBJ whole genome shotgun (WGS) entry which is preliminary data.</text>
</comment>
<gene>
    <name evidence="10" type="ORF">DMC30DRAFT_53753</name>
</gene>
<dbReference type="PANTHER" id="PTHR47442:SF1">
    <property type="entry name" value="MYND-TYPE ZINC FINGER PROTEIN MUB1"/>
    <property type="match status" value="1"/>
</dbReference>
<feature type="compositionally biased region" description="Polar residues" evidence="8">
    <location>
        <begin position="347"/>
        <end position="362"/>
    </location>
</feature>
<dbReference type="GO" id="GO:1990304">
    <property type="term" value="C:MUB1-RAD6-UBR2 ubiquitin ligase complex"/>
    <property type="evidence" value="ECO:0007669"/>
    <property type="project" value="TreeGrafter"/>
</dbReference>
<feature type="compositionally biased region" description="Low complexity" evidence="8">
    <location>
        <begin position="448"/>
        <end position="482"/>
    </location>
</feature>
<dbReference type="GO" id="GO:0007163">
    <property type="term" value="P:establishment or maintenance of cell polarity"/>
    <property type="evidence" value="ECO:0007669"/>
    <property type="project" value="TreeGrafter"/>
</dbReference>
<evidence type="ECO:0000256" key="1">
    <source>
        <dbReference type="ARBA" id="ARBA00004496"/>
    </source>
</evidence>
<evidence type="ECO:0000256" key="7">
    <source>
        <dbReference type="PROSITE-ProRule" id="PRU00134"/>
    </source>
</evidence>
<dbReference type="PROSITE" id="PS50865">
    <property type="entry name" value="ZF_MYND_2"/>
    <property type="match status" value="1"/>
</dbReference>
<dbReference type="Pfam" id="PF01753">
    <property type="entry name" value="zf-MYND"/>
    <property type="match status" value="1"/>
</dbReference>
<feature type="compositionally biased region" description="Basic and acidic residues" evidence="8">
    <location>
        <begin position="236"/>
        <end position="252"/>
    </location>
</feature>
<comment type="similarity">
    <text evidence="2">Belongs to the MUB1/samB family.</text>
</comment>
<feature type="domain" description="MYND-type" evidence="9">
    <location>
        <begin position="610"/>
        <end position="652"/>
    </location>
</feature>
<name>A0A5C5FP97_9BASI</name>
<feature type="compositionally biased region" description="Low complexity" evidence="8">
    <location>
        <begin position="838"/>
        <end position="856"/>
    </location>
</feature>
<keyword evidence="5 7" id="KW-0863">Zinc-finger</keyword>
<feature type="region of interest" description="Disordered" evidence="8">
    <location>
        <begin position="750"/>
        <end position="856"/>
    </location>
</feature>
<feature type="compositionally biased region" description="Basic residues" evidence="8">
    <location>
        <begin position="821"/>
        <end position="836"/>
    </location>
</feature>
<feature type="compositionally biased region" description="Low complexity" evidence="8">
    <location>
        <begin position="533"/>
        <end position="551"/>
    </location>
</feature>
<evidence type="ECO:0000256" key="5">
    <source>
        <dbReference type="ARBA" id="ARBA00022771"/>
    </source>
</evidence>
<feature type="compositionally biased region" description="Low complexity" evidence="8">
    <location>
        <begin position="693"/>
        <end position="721"/>
    </location>
</feature>
<evidence type="ECO:0000259" key="9">
    <source>
        <dbReference type="PROSITE" id="PS50865"/>
    </source>
</evidence>
<dbReference type="PANTHER" id="PTHR47442">
    <property type="entry name" value="MYND-TYPE ZINC FINGER PROTEIN MUB1"/>
    <property type="match status" value="1"/>
</dbReference>
<dbReference type="Proteomes" id="UP000311382">
    <property type="component" value="Unassembled WGS sequence"/>
</dbReference>
<evidence type="ECO:0000256" key="8">
    <source>
        <dbReference type="SAM" id="MobiDB-lite"/>
    </source>
</evidence>
<proteinExistence type="inferred from homology"/>
<dbReference type="EMBL" id="SOZI01000138">
    <property type="protein sequence ID" value="TNY18445.1"/>
    <property type="molecule type" value="Genomic_DNA"/>
</dbReference>
<feature type="compositionally biased region" description="Low complexity" evidence="8">
    <location>
        <begin position="253"/>
        <end position="264"/>
    </location>
</feature>
<evidence type="ECO:0000313" key="10">
    <source>
        <dbReference type="EMBL" id="TNY18445.1"/>
    </source>
</evidence>
<evidence type="ECO:0000256" key="3">
    <source>
        <dbReference type="ARBA" id="ARBA00022490"/>
    </source>
</evidence>
<comment type="subcellular location">
    <subcellularLocation>
        <location evidence="1">Cytoplasm</location>
    </subcellularLocation>
</comment>
<dbReference type="Gene3D" id="6.10.140.2220">
    <property type="match status" value="1"/>
</dbReference>
<feature type="region of interest" description="Disordered" evidence="8">
    <location>
        <begin position="533"/>
        <end position="554"/>
    </location>
</feature>
<feature type="compositionally biased region" description="Basic residues" evidence="8">
    <location>
        <begin position="676"/>
        <end position="686"/>
    </location>
</feature>
<evidence type="ECO:0000256" key="4">
    <source>
        <dbReference type="ARBA" id="ARBA00022723"/>
    </source>
</evidence>
<reference evidence="10 11" key="1">
    <citation type="submission" date="2019-03" db="EMBL/GenBank/DDBJ databases">
        <title>Rhodosporidium diobovatum UCD-FST 08-225 genome sequencing, assembly, and annotation.</title>
        <authorList>
            <person name="Fakankun I.U."/>
            <person name="Fristensky B."/>
            <person name="Levin D.B."/>
        </authorList>
    </citation>
    <scope>NUCLEOTIDE SEQUENCE [LARGE SCALE GENOMIC DNA]</scope>
    <source>
        <strain evidence="10 11">UCD-FST 08-225</strain>
    </source>
</reference>
<dbReference type="InterPro" id="IPR051664">
    <property type="entry name" value="MYND-type_zinc_finger"/>
</dbReference>
<evidence type="ECO:0000313" key="11">
    <source>
        <dbReference type="Proteomes" id="UP000311382"/>
    </source>
</evidence>
<feature type="region of interest" description="Disordered" evidence="8">
    <location>
        <begin position="228"/>
        <end position="301"/>
    </location>
</feature>
<dbReference type="GO" id="GO:0006511">
    <property type="term" value="P:ubiquitin-dependent protein catabolic process"/>
    <property type="evidence" value="ECO:0007669"/>
    <property type="project" value="TreeGrafter"/>
</dbReference>
<feature type="region of interest" description="Disordered" evidence="8">
    <location>
        <begin position="661"/>
        <end position="721"/>
    </location>
</feature>
<evidence type="ECO:0000256" key="2">
    <source>
        <dbReference type="ARBA" id="ARBA00010655"/>
    </source>
</evidence>
<feature type="compositionally biased region" description="Basic residues" evidence="8">
    <location>
        <begin position="759"/>
        <end position="781"/>
    </location>
</feature>
<dbReference type="SUPFAM" id="SSF144232">
    <property type="entry name" value="HIT/MYND zinc finger-like"/>
    <property type="match status" value="1"/>
</dbReference>
<keyword evidence="3" id="KW-0963">Cytoplasm</keyword>